<feature type="compositionally biased region" description="Polar residues" evidence="1">
    <location>
        <begin position="103"/>
        <end position="117"/>
    </location>
</feature>
<sequence length="369" mass="40335">MLHSSLETRKRKLEKASDTEQVNIAPQLRHRQKHPIQSPHSPQRRERICVPQVSSSLNHETDSRASDTAPFPSRSPNPHDEVPLNPNPADHHPPLTPVPACDDTTQPCRSANPTNDPSPDHDMPDAGSPRPSGGTESTWDSSLGKWRQPGANSLNSVRFPDPLVLSDTMPASVLALPAFLSRPRPPPAALSAAVLSLRFGTVLRRYNRLAKLVDDYQRWHGRAVFAFWAPADLARVLLEGGGRGGDGEGEGEGEGAGAGGPLSDAFYEDRPSVPPRVLDARFGAVLLAAPLLSHLIERYHNDLGYDYFAFCRWDPRGPSARDSEVEGEDEDEDDDDDDDDDSDYEDNSCSEEAGERVIDGEVDARPVPS</sequence>
<organism evidence="2">
    <name type="scientific">Rosellinia necatrix</name>
    <name type="common">White root-rot fungus</name>
    <dbReference type="NCBI Taxonomy" id="77044"/>
    <lineage>
        <taxon>Eukaryota</taxon>
        <taxon>Fungi</taxon>
        <taxon>Dikarya</taxon>
        <taxon>Ascomycota</taxon>
        <taxon>Pezizomycotina</taxon>
        <taxon>Sordariomycetes</taxon>
        <taxon>Xylariomycetidae</taxon>
        <taxon>Xylariales</taxon>
        <taxon>Xylariaceae</taxon>
        <taxon>Rosellinia</taxon>
    </lineage>
</organism>
<evidence type="ECO:0000313" key="3">
    <source>
        <dbReference type="Proteomes" id="UP000054516"/>
    </source>
</evidence>
<feature type="compositionally biased region" description="Basic and acidic residues" evidence="1">
    <location>
        <begin position="353"/>
        <end position="369"/>
    </location>
</feature>
<gene>
    <name evidence="2" type="ORF">SAMD00023353_1800110</name>
</gene>
<evidence type="ECO:0000313" key="2">
    <source>
        <dbReference type="EMBL" id="GAP86395.2"/>
    </source>
</evidence>
<dbReference type="EMBL" id="DF977463">
    <property type="protein sequence ID" value="GAP86395.2"/>
    <property type="molecule type" value="Genomic_DNA"/>
</dbReference>
<evidence type="ECO:0000256" key="1">
    <source>
        <dbReference type="SAM" id="MobiDB-lite"/>
    </source>
</evidence>
<proteinExistence type="predicted"/>
<feature type="compositionally biased region" description="Acidic residues" evidence="1">
    <location>
        <begin position="325"/>
        <end position="349"/>
    </location>
</feature>
<keyword evidence="3" id="KW-1185">Reference proteome</keyword>
<dbReference type="Proteomes" id="UP000054516">
    <property type="component" value="Unassembled WGS sequence"/>
</dbReference>
<accession>A0A1W2TEF8</accession>
<feature type="region of interest" description="Disordered" evidence="1">
    <location>
        <begin position="318"/>
        <end position="369"/>
    </location>
</feature>
<dbReference type="OrthoDB" id="4776937at2759"/>
<feature type="region of interest" description="Disordered" evidence="1">
    <location>
        <begin position="242"/>
        <end position="268"/>
    </location>
</feature>
<feature type="region of interest" description="Disordered" evidence="1">
    <location>
        <begin position="1"/>
        <end position="153"/>
    </location>
</feature>
<reference evidence="2" key="1">
    <citation type="submission" date="2016-03" db="EMBL/GenBank/DDBJ databases">
        <title>Draft genome sequence of Rosellinia necatrix.</title>
        <authorList>
            <person name="Kanematsu S."/>
        </authorList>
    </citation>
    <scope>NUCLEOTIDE SEQUENCE [LARGE SCALE GENOMIC DNA]</scope>
    <source>
        <strain evidence="2">W97</strain>
    </source>
</reference>
<name>A0A1W2TEF8_ROSNE</name>
<dbReference type="AlphaFoldDB" id="A0A1W2TEF8"/>
<protein>
    <submittedName>
        <fullName evidence="2">Uncharacterized protein</fullName>
    </submittedName>
</protein>